<feature type="binding site" evidence="6">
    <location>
        <position position="228"/>
    </location>
    <ligand>
        <name>substrate</name>
    </ligand>
</feature>
<dbReference type="Gene3D" id="3.30.540.10">
    <property type="entry name" value="Fructose-1,6-Bisphosphatase, subunit A, domain 1"/>
    <property type="match status" value="1"/>
</dbReference>
<feature type="binding site" evidence="6">
    <location>
        <position position="79"/>
    </location>
    <ligand>
        <name>Mg(2+)</name>
        <dbReference type="ChEBI" id="CHEBI:18420"/>
        <label>1</label>
    </ligand>
</feature>
<dbReference type="InterPro" id="IPR020550">
    <property type="entry name" value="Inositol_monophosphatase_CS"/>
</dbReference>
<comment type="subcellular location">
    <subcellularLocation>
        <location evidence="6">Cell inner membrane</location>
        <topology evidence="6">Peripheral membrane protein</topology>
        <orientation evidence="6">Cytoplasmic side</orientation>
    </subcellularLocation>
</comment>
<protein>
    <recommendedName>
        <fullName evidence="6">3'(2'),5'-bisphosphate nucleotidase CysQ</fullName>
        <ecNumber evidence="6">3.1.3.7</ecNumber>
    </recommendedName>
    <alternativeName>
        <fullName evidence="6">3'(2'),5-bisphosphonucleoside 3'(2')-phosphohydrolase</fullName>
    </alternativeName>
    <alternativeName>
        <fullName evidence="6">3'-phosphoadenosine 5'-phosphate phosphatase</fullName>
        <shortName evidence="6">PAP phosphatase</shortName>
    </alternativeName>
</protein>
<dbReference type="InterPro" id="IPR050725">
    <property type="entry name" value="CysQ/Inositol_MonoPase"/>
</dbReference>
<dbReference type="Pfam" id="PF00459">
    <property type="entry name" value="Inositol_P"/>
    <property type="match status" value="1"/>
</dbReference>
<dbReference type="PRINTS" id="PR00377">
    <property type="entry name" value="IMPHPHTASES"/>
</dbReference>
<sequence>MSGYHEPAATPEQLTQWQRGAEDIAIRAGDLILELYEEQAYETLEKHDKSPLTSADLAANRLIVDALQKLTPDIPVLSEESGHLDFAERKQWPRYWLIDPIDGTQEFIARSGDFTVIVALVEFNQPVLGVIYWPAGDALYSAQRGAGVYKQDIHGRRPIAIRRLQEPQHEPLMLAISRRQPRERVLQRMSADRDLATYPAGSCSLKACLIAEGKADCFLRVGPTGEWDTAAAEVIVGEAGGSIVSEDFEPLTYNRESNLGNPNFIILGDPAVSWRDVFIKHKAKG</sequence>
<dbReference type="InterPro" id="IPR000760">
    <property type="entry name" value="Inositol_monophosphatase-like"/>
</dbReference>
<dbReference type="Gene3D" id="3.40.190.80">
    <property type="match status" value="1"/>
</dbReference>
<dbReference type="AlphaFoldDB" id="A0A2T4CND6"/>
<dbReference type="GO" id="GO:0008441">
    <property type="term" value="F:3'(2'),5'-bisphosphate nucleotidase activity"/>
    <property type="evidence" value="ECO:0007669"/>
    <property type="project" value="UniProtKB-UniRule"/>
</dbReference>
<evidence type="ECO:0000256" key="5">
    <source>
        <dbReference type="ARBA" id="ARBA00023136"/>
    </source>
</evidence>
<feature type="binding site" evidence="6">
    <location>
        <position position="99"/>
    </location>
    <ligand>
        <name>Mg(2+)</name>
        <dbReference type="ChEBI" id="CHEBI:18420"/>
        <label>1</label>
    </ligand>
</feature>
<dbReference type="SUPFAM" id="SSF56655">
    <property type="entry name" value="Carbohydrate phosphatase"/>
    <property type="match status" value="1"/>
</dbReference>
<dbReference type="HAMAP" id="MF_02095">
    <property type="entry name" value="CysQ"/>
    <property type="match status" value="1"/>
</dbReference>
<feature type="binding site" evidence="6">
    <location>
        <position position="101"/>
    </location>
    <ligand>
        <name>Mg(2+)</name>
        <dbReference type="ChEBI" id="CHEBI:18420"/>
        <label>1</label>
    </ligand>
</feature>
<comment type="catalytic activity">
    <reaction evidence="6">
        <text>adenosine 3',5'-bisphosphate + H2O = AMP + phosphate</text>
        <dbReference type="Rhea" id="RHEA:10040"/>
        <dbReference type="ChEBI" id="CHEBI:15377"/>
        <dbReference type="ChEBI" id="CHEBI:43474"/>
        <dbReference type="ChEBI" id="CHEBI:58343"/>
        <dbReference type="ChEBI" id="CHEBI:456215"/>
        <dbReference type="EC" id="3.1.3.7"/>
    </reaction>
</comment>
<dbReference type="GO" id="GO:0005886">
    <property type="term" value="C:plasma membrane"/>
    <property type="evidence" value="ECO:0007669"/>
    <property type="project" value="UniProtKB-SubCell"/>
</dbReference>
<comment type="caution">
    <text evidence="8">The sequence shown here is derived from an EMBL/GenBank/DDBJ whole genome shotgun (WGS) entry which is preliminary data.</text>
</comment>
<evidence type="ECO:0000313" key="11">
    <source>
        <dbReference type="Proteomes" id="UP000243022"/>
    </source>
</evidence>
<dbReference type="EMBL" id="PYVS01000025">
    <property type="protein sequence ID" value="PTB83018.1"/>
    <property type="molecule type" value="Genomic_DNA"/>
</dbReference>
<evidence type="ECO:0000256" key="2">
    <source>
        <dbReference type="ARBA" id="ARBA00022475"/>
    </source>
</evidence>
<comment type="similarity">
    <text evidence="1 6">Belongs to the inositol monophosphatase superfamily. CysQ family.</text>
</comment>
<dbReference type="PANTHER" id="PTHR43028:SF7">
    <property type="entry name" value="3'(2'),5'-BISPHOSPHATE NUCLEOTIDASE CYSQ"/>
    <property type="match status" value="1"/>
</dbReference>
<dbReference type="CDD" id="cd01638">
    <property type="entry name" value="CysQ"/>
    <property type="match status" value="1"/>
</dbReference>
<dbReference type="GO" id="GO:0000103">
    <property type="term" value="P:sulfate assimilation"/>
    <property type="evidence" value="ECO:0007669"/>
    <property type="project" value="TreeGrafter"/>
</dbReference>
<evidence type="ECO:0000313" key="9">
    <source>
        <dbReference type="EMBL" id="PTB88766.1"/>
    </source>
</evidence>
<feature type="binding site" evidence="6">
    <location>
        <begin position="101"/>
        <end position="104"/>
    </location>
    <ligand>
        <name>substrate</name>
    </ligand>
</feature>
<dbReference type="GO" id="GO:0046854">
    <property type="term" value="P:phosphatidylinositol phosphate biosynthetic process"/>
    <property type="evidence" value="ECO:0007669"/>
    <property type="project" value="InterPro"/>
</dbReference>
<feature type="binding site" evidence="6">
    <location>
        <position position="99"/>
    </location>
    <ligand>
        <name>Mg(2+)</name>
        <dbReference type="ChEBI" id="CHEBI:18420"/>
        <label>2</label>
    </ligand>
</feature>
<feature type="binding site" evidence="7">
    <location>
        <position position="79"/>
    </location>
    <ligand>
        <name>Mg(2+)</name>
        <dbReference type="ChEBI" id="CHEBI:18420"/>
        <label>1</label>
        <note>catalytic</note>
    </ligand>
</feature>
<dbReference type="GO" id="GO:0000287">
    <property type="term" value="F:magnesium ion binding"/>
    <property type="evidence" value="ECO:0007669"/>
    <property type="project" value="UniProtKB-UniRule"/>
</dbReference>
<dbReference type="GO" id="GO:0050427">
    <property type="term" value="P:3'-phosphoadenosine 5'-phosphosulfate metabolic process"/>
    <property type="evidence" value="ECO:0007669"/>
    <property type="project" value="TreeGrafter"/>
</dbReference>
<evidence type="ECO:0000313" key="10">
    <source>
        <dbReference type="Proteomes" id="UP000242087"/>
    </source>
</evidence>
<feature type="binding site" evidence="6">
    <location>
        <position position="228"/>
    </location>
    <ligand>
        <name>Mg(2+)</name>
        <dbReference type="ChEBI" id="CHEBI:18420"/>
        <label>2</label>
    </ligand>
</feature>
<keyword evidence="5 6" id="KW-0472">Membrane</keyword>
<keyword evidence="6 7" id="KW-0479">Metal-binding</keyword>
<keyword evidence="2 6" id="KW-1003">Cell membrane</keyword>
<name>A0A2T4CND6_9GAMM</name>
<evidence type="ECO:0000256" key="1">
    <source>
        <dbReference type="ARBA" id="ARBA00005289"/>
    </source>
</evidence>
<evidence type="ECO:0000256" key="4">
    <source>
        <dbReference type="ARBA" id="ARBA00022801"/>
    </source>
</evidence>
<accession>A0A2T4CND6</accession>
<dbReference type="Proteomes" id="UP000242087">
    <property type="component" value="Unassembled WGS sequence"/>
</dbReference>
<proteinExistence type="inferred from homology"/>
<keyword evidence="4 6" id="KW-0378">Hydrolase</keyword>
<feature type="binding site" evidence="6">
    <location>
        <position position="102"/>
    </location>
    <ligand>
        <name>Mg(2+)</name>
        <dbReference type="ChEBI" id="CHEBI:18420"/>
        <label>2</label>
    </ligand>
</feature>
<evidence type="ECO:0000256" key="7">
    <source>
        <dbReference type="PIRSR" id="PIRSR600760-2"/>
    </source>
</evidence>
<feature type="binding site" evidence="7">
    <location>
        <position position="99"/>
    </location>
    <ligand>
        <name>Mg(2+)</name>
        <dbReference type="ChEBI" id="CHEBI:18420"/>
        <label>1</label>
        <note>catalytic</note>
    </ligand>
</feature>
<reference evidence="10 11" key="1">
    <citation type="submission" date="2018-03" db="EMBL/GenBank/DDBJ databases">
        <title>Cross-interface Injection: A General Nanoliter Liquid Handling Method Applied to Single Cells Genome Amplification Automated Nanoliter Liquid Handling Applied to Single Cell Multiple Displacement Amplification.</title>
        <authorList>
            <person name="Yun J."/>
            <person name="Xu P."/>
            <person name="Xu J."/>
            <person name="Dai X."/>
            <person name="Wang Y."/>
            <person name="Zheng X."/>
            <person name="Cao C."/>
            <person name="Yi Q."/>
            <person name="Zhu Y."/>
            <person name="Wang L."/>
            <person name="Dong Z."/>
            <person name="Huang Y."/>
            <person name="Huang L."/>
            <person name="Du W."/>
        </authorList>
    </citation>
    <scope>NUCLEOTIDE SEQUENCE [LARGE SCALE GENOMIC DNA]</scope>
    <source>
        <strain evidence="9 10">A12-4</strain>
        <strain evidence="8 11">Z-E1-2</strain>
    </source>
</reference>
<dbReference type="EC" id="3.1.3.7" evidence="6"/>
<feature type="binding site" evidence="7">
    <location>
        <position position="101"/>
    </location>
    <ligand>
        <name>Mg(2+)</name>
        <dbReference type="ChEBI" id="CHEBI:18420"/>
        <label>1</label>
        <note>catalytic</note>
    </ligand>
</feature>
<gene>
    <name evidence="6 8" type="primary">cysQ</name>
    <name evidence="9" type="ORF">C9927_03250</name>
    <name evidence="8" type="ORF">C9986_01710</name>
</gene>
<dbReference type="InterPro" id="IPR006240">
    <property type="entry name" value="CysQ"/>
</dbReference>
<dbReference type="NCBIfam" id="TIGR01331">
    <property type="entry name" value="bisphos_cysQ"/>
    <property type="match status" value="1"/>
</dbReference>
<keyword evidence="6 7" id="KW-0460">Magnesium</keyword>
<evidence type="ECO:0000256" key="3">
    <source>
        <dbReference type="ARBA" id="ARBA00022519"/>
    </source>
</evidence>
<organism evidence="8 11">
    <name type="scientific">Pseudidiomarina aestuarii</name>
    <dbReference type="NCBI Taxonomy" id="624146"/>
    <lineage>
        <taxon>Bacteria</taxon>
        <taxon>Pseudomonadati</taxon>
        <taxon>Pseudomonadota</taxon>
        <taxon>Gammaproteobacteria</taxon>
        <taxon>Alteromonadales</taxon>
        <taxon>Idiomarinaceae</taxon>
        <taxon>Pseudidiomarina</taxon>
    </lineage>
</organism>
<keyword evidence="3 6" id="KW-0997">Cell inner membrane</keyword>
<feature type="binding site" evidence="6">
    <location>
        <position position="79"/>
    </location>
    <ligand>
        <name>substrate</name>
    </ligand>
</feature>
<dbReference type="EMBL" id="PYVF01000037">
    <property type="protein sequence ID" value="PTB88766.1"/>
    <property type="molecule type" value="Genomic_DNA"/>
</dbReference>
<evidence type="ECO:0000256" key="6">
    <source>
        <dbReference type="HAMAP-Rule" id="MF_02095"/>
    </source>
</evidence>
<evidence type="ECO:0000313" key="8">
    <source>
        <dbReference type="EMBL" id="PTB83018.1"/>
    </source>
</evidence>
<dbReference type="PROSITE" id="PS00630">
    <property type="entry name" value="IMP_2"/>
    <property type="match status" value="1"/>
</dbReference>
<feature type="binding site" evidence="7">
    <location>
        <position position="102"/>
    </location>
    <ligand>
        <name>Mg(2+)</name>
        <dbReference type="ChEBI" id="CHEBI:18420"/>
        <label>1</label>
        <note>catalytic</note>
    </ligand>
</feature>
<dbReference type="PANTHER" id="PTHR43028">
    <property type="entry name" value="3'(2'),5'-BISPHOSPHATE NUCLEOTIDASE 1"/>
    <property type="match status" value="1"/>
</dbReference>
<dbReference type="Proteomes" id="UP000243022">
    <property type="component" value="Unassembled WGS sequence"/>
</dbReference>
<comment type="function">
    <text evidence="6">Converts adenosine-3',5'-bisphosphate (PAP) to AMP.</text>
</comment>
<comment type="cofactor">
    <cofactor evidence="6 7">
        <name>Mg(2+)</name>
        <dbReference type="ChEBI" id="CHEBI:18420"/>
    </cofactor>
</comment>
<feature type="binding site" evidence="7">
    <location>
        <position position="228"/>
    </location>
    <ligand>
        <name>Mg(2+)</name>
        <dbReference type="ChEBI" id="CHEBI:18420"/>
        <label>1</label>
        <note>catalytic</note>
    </ligand>
</feature>